<gene>
    <name evidence="8" type="primary">pal</name>
    <name evidence="12" type="ORF">ETSY2_45335</name>
</gene>
<keyword evidence="4 8" id="KW-0564">Palmitate</keyword>
<sequence length="198" mass="22175">MTQRRWWFRGPLGLFVLMCLLTGCAKQLPLAPGTTEDDQAMVKPDSPDTGAQPPAEVPGRLDERDRSVTEGRMSGGAELDSEEARNNFLSQDILFAYNSFALTEEAKQLLEQKAKWMARHPGVMVQLEGHCDERGTVAYNLALGERRANAVRQYMAALGVSASRMTTISYGEEFPLDPRHHEEAWSRNRRAHFAILSP</sequence>
<comment type="subcellular location">
    <subcellularLocation>
        <location evidence="8">Cell outer membrane</location>
        <topology evidence="8">Lipid-anchor</topology>
    </subcellularLocation>
</comment>
<comment type="caution">
    <text evidence="12">The sequence shown here is derived from an EMBL/GenBank/DDBJ whole genome shotgun (WGS) entry which is preliminary data.</text>
</comment>
<evidence type="ECO:0000256" key="9">
    <source>
        <dbReference type="SAM" id="MobiDB-lite"/>
    </source>
</evidence>
<feature type="chain" id="PRO_5004845857" description="Peptidoglycan-associated lipoprotein" evidence="10">
    <location>
        <begin position="26"/>
        <end position="198"/>
    </location>
</feature>
<dbReference type="HAMAP" id="MF_02204">
    <property type="entry name" value="Pal"/>
    <property type="match status" value="1"/>
</dbReference>
<keyword evidence="2 8" id="KW-0732">Signal</keyword>
<dbReference type="GO" id="GO:0051301">
    <property type="term" value="P:cell division"/>
    <property type="evidence" value="ECO:0007669"/>
    <property type="project" value="UniProtKB-KW"/>
</dbReference>
<dbReference type="InterPro" id="IPR036737">
    <property type="entry name" value="OmpA-like_sf"/>
</dbReference>
<dbReference type="Proteomes" id="UP000019140">
    <property type="component" value="Unassembled WGS sequence"/>
</dbReference>
<dbReference type="EMBL" id="AZHX01002109">
    <property type="protein sequence ID" value="ETW97044.1"/>
    <property type="molecule type" value="Genomic_DNA"/>
</dbReference>
<evidence type="ECO:0000256" key="6">
    <source>
        <dbReference type="ARBA" id="ARBA00023288"/>
    </source>
</evidence>
<evidence type="ECO:0000259" key="11">
    <source>
        <dbReference type="PROSITE" id="PS51123"/>
    </source>
</evidence>
<dbReference type="InterPro" id="IPR014169">
    <property type="entry name" value="Pal_lipo_C"/>
</dbReference>
<protein>
    <recommendedName>
        <fullName evidence="8">Peptidoglycan-associated lipoprotein</fullName>
        <shortName evidence="8">PAL</shortName>
    </recommendedName>
</protein>
<keyword evidence="3 8" id="KW-0472">Membrane</keyword>
<evidence type="ECO:0000313" key="13">
    <source>
        <dbReference type="Proteomes" id="UP000019140"/>
    </source>
</evidence>
<dbReference type="PATRIC" id="fig|1429439.4.peg.7554"/>
<reference evidence="12 13" key="1">
    <citation type="journal article" date="2014" name="Nature">
        <title>An environmental bacterial taxon with a large and distinct metabolic repertoire.</title>
        <authorList>
            <person name="Wilson M.C."/>
            <person name="Mori T."/>
            <person name="Ruckert C."/>
            <person name="Uria A.R."/>
            <person name="Helf M.J."/>
            <person name="Takada K."/>
            <person name="Gernert C."/>
            <person name="Steffens U.A."/>
            <person name="Heycke N."/>
            <person name="Schmitt S."/>
            <person name="Rinke C."/>
            <person name="Helfrich E.J."/>
            <person name="Brachmann A.O."/>
            <person name="Gurgui C."/>
            <person name="Wakimoto T."/>
            <person name="Kracht M."/>
            <person name="Crusemann M."/>
            <person name="Hentschel U."/>
            <person name="Abe I."/>
            <person name="Matsunaga S."/>
            <person name="Kalinowski J."/>
            <person name="Takeyama H."/>
            <person name="Piel J."/>
        </authorList>
    </citation>
    <scope>NUCLEOTIDE SEQUENCE [LARGE SCALE GENOMIC DNA]</scope>
    <source>
        <strain evidence="13">TSY2</strain>
    </source>
</reference>
<keyword evidence="13" id="KW-1185">Reference proteome</keyword>
<dbReference type="InterPro" id="IPR006664">
    <property type="entry name" value="OMP_bac"/>
</dbReference>
<dbReference type="NCBIfam" id="TIGR02802">
    <property type="entry name" value="Pal_lipo"/>
    <property type="match status" value="1"/>
</dbReference>
<evidence type="ECO:0000256" key="2">
    <source>
        <dbReference type="ARBA" id="ARBA00022729"/>
    </source>
</evidence>
<feature type="signal peptide" evidence="10">
    <location>
        <begin position="1"/>
        <end position="25"/>
    </location>
</feature>
<dbReference type="SUPFAM" id="SSF103088">
    <property type="entry name" value="OmpA-like"/>
    <property type="match status" value="1"/>
</dbReference>
<dbReference type="InterPro" id="IPR039001">
    <property type="entry name" value="Pal"/>
</dbReference>
<proteinExistence type="inferred from homology"/>
<evidence type="ECO:0000256" key="10">
    <source>
        <dbReference type="SAM" id="SignalP"/>
    </source>
</evidence>
<organism evidence="12 13">
    <name type="scientific">Candidatus Entotheonella gemina</name>
    <dbReference type="NCBI Taxonomy" id="1429439"/>
    <lineage>
        <taxon>Bacteria</taxon>
        <taxon>Pseudomonadati</taxon>
        <taxon>Nitrospinota/Tectimicrobiota group</taxon>
        <taxon>Candidatus Tectimicrobiota</taxon>
        <taxon>Candidatus Entotheonellia</taxon>
        <taxon>Candidatus Entotheonellales</taxon>
        <taxon>Candidatus Entotheonellaceae</taxon>
        <taxon>Candidatus Entotheonella</taxon>
    </lineage>
</organism>
<feature type="domain" description="OmpA-like" evidence="11">
    <location>
        <begin position="82"/>
        <end position="198"/>
    </location>
</feature>
<evidence type="ECO:0000256" key="1">
    <source>
        <dbReference type="ARBA" id="ARBA00022618"/>
    </source>
</evidence>
<dbReference type="PROSITE" id="PS51257">
    <property type="entry name" value="PROKAR_LIPOPROTEIN"/>
    <property type="match status" value="1"/>
</dbReference>
<dbReference type="Gene3D" id="3.30.1330.60">
    <property type="entry name" value="OmpA-like domain"/>
    <property type="match status" value="1"/>
</dbReference>
<keyword evidence="6 8" id="KW-0449">Lipoprotein</keyword>
<dbReference type="PRINTS" id="PR01021">
    <property type="entry name" value="OMPADOMAIN"/>
</dbReference>
<dbReference type="InterPro" id="IPR050330">
    <property type="entry name" value="Bact_OuterMem_StrucFunc"/>
</dbReference>
<evidence type="ECO:0000256" key="5">
    <source>
        <dbReference type="ARBA" id="ARBA00023237"/>
    </source>
</evidence>
<evidence type="ECO:0000313" key="12">
    <source>
        <dbReference type="EMBL" id="ETW97044.1"/>
    </source>
</evidence>
<dbReference type="HOGENOM" id="CLU_016890_9_0_7"/>
<dbReference type="PANTHER" id="PTHR30329">
    <property type="entry name" value="STATOR ELEMENT OF FLAGELLAR MOTOR COMPLEX"/>
    <property type="match status" value="1"/>
</dbReference>
<dbReference type="PROSITE" id="PS51123">
    <property type="entry name" value="OMPA_2"/>
    <property type="match status" value="1"/>
</dbReference>
<evidence type="ECO:0000256" key="8">
    <source>
        <dbReference type="HAMAP-Rule" id="MF_02204"/>
    </source>
</evidence>
<comment type="similarity">
    <text evidence="8">Belongs to the Pal lipoprotein family.</text>
</comment>
<dbReference type="CDD" id="cd07185">
    <property type="entry name" value="OmpA_C-like"/>
    <property type="match status" value="1"/>
</dbReference>
<dbReference type="AlphaFoldDB" id="W4LGL4"/>
<name>W4LGL4_9BACT</name>
<accession>W4LGL4</accession>
<dbReference type="GO" id="GO:0009279">
    <property type="term" value="C:cell outer membrane"/>
    <property type="evidence" value="ECO:0007669"/>
    <property type="project" value="UniProtKB-SubCell"/>
</dbReference>
<dbReference type="InterPro" id="IPR006665">
    <property type="entry name" value="OmpA-like"/>
</dbReference>
<evidence type="ECO:0000256" key="4">
    <source>
        <dbReference type="ARBA" id="ARBA00023139"/>
    </source>
</evidence>
<dbReference type="Pfam" id="PF00691">
    <property type="entry name" value="OmpA"/>
    <property type="match status" value="1"/>
</dbReference>
<feature type="region of interest" description="Disordered" evidence="9">
    <location>
        <begin position="32"/>
        <end position="81"/>
    </location>
</feature>
<dbReference type="PANTHER" id="PTHR30329:SF21">
    <property type="entry name" value="LIPOPROTEIN YIAD-RELATED"/>
    <property type="match status" value="1"/>
</dbReference>
<keyword evidence="7" id="KW-0131">Cell cycle</keyword>
<evidence type="ECO:0000256" key="3">
    <source>
        <dbReference type="ARBA" id="ARBA00023136"/>
    </source>
</evidence>
<keyword evidence="1" id="KW-0132">Cell division</keyword>
<feature type="compositionally biased region" description="Basic and acidic residues" evidence="9">
    <location>
        <begin position="59"/>
        <end position="69"/>
    </location>
</feature>
<evidence type="ECO:0000256" key="7">
    <source>
        <dbReference type="ARBA" id="ARBA00023306"/>
    </source>
</evidence>
<keyword evidence="5 8" id="KW-0998">Cell outer membrane</keyword>